<dbReference type="EMBL" id="JASCZI010272503">
    <property type="protein sequence ID" value="MED6222500.1"/>
    <property type="molecule type" value="Genomic_DNA"/>
</dbReference>
<evidence type="ECO:0008006" key="8">
    <source>
        <dbReference type="Google" id="ProtNLM"/>
    </source>
</evidence>
<reference evidence="6 7" key="1">
    <citation type="journal article" date="2023" name="Plants (Basel)">
        <title>Bridging the Gap: Combining Genomics and Transcriptomics Approaches to Understand Stylosanthes scabra, an Orphan Legume from the Brazilian Caatinga.</title>
        <authorList>
            <person name="Ferreira-Neto J.R.C."/>
            <person name="da Silva M.D."/>
            <person name="Binneck E."/>
            <person name="de Melo N.F."/>
            <person name="da Silva R.H."/>
            <person name="de Melo A.L.T.M."/>
            <person name="Pandolfi V."/>
            <person name="Bustamante F.O."/>
            <person name="Brasileiro-Vidal A.C."/>
            <person name="Benko-Iseppon A.M."/>
        </authorList>
    </citation>
    <scope>NUCLEOTIDE SEQUENCE [LARGE SCALE GENOMIC DNA]</scope>
    <source>
        <tissue evidence="6">Leaves</tissue>
    </source>
</reference>
<dbReference type="Proteomes" id="UP001341840">
    <property type="component" value="Unassembled WGS sequence"/>
</dbReference>
<evidence type="ECO:0000256" key="1">
    <source>
        <dbReference type="ARBA" id="ARBA00001954"/>
    </source>
</evidence>
<comment type="similarity">
    <text evidence="2">Belongs to the carotenoid oxygenase family.</text>
</comment>
<protein>
    <recommendedName>
        <fullName evidence="8">Carotenoid 9,10(9',10')-cleavage dioxygenase 1-like</fullName>
    </recommendedName>
</protein>
<evidence type="ECO:0000313" key="7">
    <source>
        <dbReference type="Proteomes" id="UP001341840"/>
    </source>
</evidence>
<dbReference type="PANTHER" id="PTHR10543">
    <property type="entry name" value="BETA-CAROTENE DIOXYGENASE"/>
    <property type="match status" value="1"/>
</dbReference>
<accession>A0ABU6ZKL2</accession>
<gene>
    <name evidence="6" type="ORF">PIB30_065030</name>
</gene>
<evidence type="ECO:0000256" key="3">
    <source>
        <dbReference type="ARBA" id="ARBA00022723"/>
    </source>
</evidence>
<comment type="caution">
    <text evidence="6">The sequence shown here is derived from an EMBL/GenBank/DDBJ whole genome shotgun (WGS) entry which is preliminary data.</text>
</comment>
<keyword evidence="4" id="KW-0560">Oxidoreductase</keyword>
<evidence type="ECO:0000256" key="4">
    <source>
        <dbReference type="ARBA" id="ARBA00022964"/>
    </source>
</evidence>
<keyword evidence="5" id="KW-0408">Iron</keyword>
<proteinExistence type="inferred from homology"/>
<keyword evidence="4" id="KW-0223">Dioxygenase</keyword>
<evidence type="ECO:0000313" key="6">
    <source>
        <dbReference type="EMBL" id="MED6222500.1"/>
    </source>
</evidence>
<keyword evidence="3" id="KW-0479">Metal-binding</keyword>
<dbReference type="PANTHER" id="PTHR10543:SF142">
    <property type="entry name" value="OS06G0162550 PROTEIN"/>
    <property type="match status" value="1"/>
</dbReference>
<dbReference type="Pfam" id="PF03055">
    <property type="entry name" value="RPE65"/>
    <property type="match status" value="1"/>
</dbReference>
<keyword evidence="7" id="KW-1185">Reference proteome</keyword>
<organism evidence="6 7">
    <name type="scientific">Stylosanthes scabra</name>
    <dbReference type="NCBI Taxonomy" id="79078"/>
    <lineage>
        <taxon>Eukaryota</taxon>
        <taxon>Viridiplantae</taxon>
        <taxon>Streptophyta</taxon>
        <taxon>Embryophyta</taxon>
        <taxon>Tracheophyta</taxon>
        <taxon>Spermatophyta</taxon>
        <taxon>Magnoliopsida</taxon>
        <taxon>eudicotyledons</taxon>
        <taxon>Gunneridae</taxon>
        <taxon>Pentapetalae</taxon>
        <taxon>rosids</taxon>
        <taxon>fabids</taxon>
        <taxon>Fabales</taxon>
        <taxon>Fabaceae</taxon>
        <taxon>Papilionoideae</taxon>
        <taxon>50 kb inversion clade</taxon>
        <taxon>dalbergioids sensu lato</taxon>
        <taxon>Dalbergieae</taxon>
        <taxon>Pterocarpus clade</taxon>
        <taxon>Stylosanthes</taxon>
    </lineage>
</organism>
<evidence type="ECO:0000256" key="2">
    <source>
        <dbReference type="ARBA" id="ARBA00006787"/>
    </source>
</evidence>
<dbReference type="InterPro" id="IPR004294">
    <property type="entry name" value="Carotenoid_Oase"/>
</dbReference>
<evidence type="ECO:0000256" key="5">
    <source>
        <dbReference type="ARBA" id="ARBA00023004"/>
    </source>
</evidence>
<sequence>MRSISLMDQISSWIFLLSLKIFIGIKNKYAFTQVVDPIATSDAGMPKYGGVAKLYFEEQLSSVEGEKVEEKAIKVEYHEFESRNVFCTGLAFVPKEGGVQEDDGWIIAFVHNEDTNISQAHIIDGKKVSDEAVAKITLPCRVPYGFHGAFLPISFQPPTPSSS</sequence>
<name>A0ABU6ZKL2_9FABA</name>
<comment type="cofactor">
    <cofactor evidence="1">
        <name>Fe(2+)</name>
        <dbReference type="ChEBI" id="CHEBI:29033"/>
    </cofactor>
</comment>